<gene>
    <name evidence="1" type="ORF">LARI1_G004059</name>
</gene>
<dbReference type="InterPro" id="IPR016181">
    <property type="entry name" value="Acyl_CoA_acyltransferase"/>
</dbReference>
<dbReference type="OrthoDB" id="61870at2759"/>
<reference evidence="1 2" key="1">
    <citation type="submission" date="2018-05" db="EMBL/GenBank/DDBJ databases">
        <title>Whole genome sequencing for identification of molecular markers to develop diagnostic detection tools for the regulated plant pathogen Lachnellula willkommii.</title>
        <authorList>
            <person name="Giroux E."/>
            <person name="Bilodeau G."/>
        </authorList>
    </citation>
    <scope>NUCLEOTIDE SEQUENCE [LARGE SCALE GENOMIC DNA]</scope>
    <source>
        <strain evidence="1 2">CBS 203.66</strain>
    </source>
</reference>
<evidence type="ECO:0000313" key="2">
    <source>
        <dbReference type="Proteomes" id="UP000469559"/>
    </source>
</evidence>
<proteinExistence type="predicted"/>
<evidence type="ECO:0000313" key="1">
    <source>
        <dbReference type="EMBL" id="TVY18733.1"/>
    </source>
</evidence>
<dbReference type="PANTHER" id="PTHR20958">
    <property type="entry name" value="GLYCINE N-ACYLTRANSFERASE-LIKE PROTEIN"/>
    <property type="match status" value="1"/>
</dbReference>
<dbReference type="Gene3D" id="3.40.630.30">
    <property type="match status" value="1"/>
</dbReference>
<dbReference type="EMBL" id="QGMF01000150">
    <property type="protein sequence ID" value="TVY18733.1"/>
    <property type="molecule type" value="Genomic_DNA"/>
</dbReference>
<sequence length="316" mass="34751">MDIIIQDNPTPPTKVLEALAHHMPYSLPTTRRIQFMNTSAGRQTAHSHILSTFASPSTSPEPEQDFLIAYLDFSRGPNTEMWLYSSLENPTTPSSNSTCSAQLLALLARVAVLEQEYLNSVSVSDSASKQQRENQGNVLIASLHVKLWQLLKDRSLVTMQSPEHLKFLLRVGDLPVARELPGGLVWGVIGAGDIELVLSRTAIPYKAELMKALPSVAIRTSAGVPVAWAFLGPDGSLKTLHCEKEYRGRGLAKAVSVKLLRDRAVDLVQDGWYHADVAVENLQSQGVCRSLKGTVEWSIYCTLVYFISFACFLSVA</sequence>
<dbReference type="SUPFAM" id="SSF55729">
    <property type="entry name" value="Acyl-CoA N-acyltransferases (Nat)"/>
    <property type="match status" value="1"/>
</dbReference>
<dbReference type="Proteomes" id="UP000469559">
    <property type="component" value="Unassembled WGS sequence"/>
</dbReference>
<name>A0A8T9BJY2_9HELO</name>
<comment type="caution">
    <text evidence="1">The sequence shown here is derived from an EMBL/GenBank/DDBJ whole genome shotgun (WGS) entry which is preliminary data.</text>
</comment>
<evidence type="ECO:0008006" key="3">
    <source>
        <dbReference type="Google" id="ProtNLM"/>
    </source>
</evidence>
<dbReference type="InterPro" id="IPR053225">
    <property type="entry name" value="Acyl-CoA_N-acyltransferase"/>
</dbReference>
<organism evidence="1 2">
    <name type="scientific">Lachnellula arida</name>
    <dbReference type="NCBI Taxonomy" id="1316785"/>
    <lineage>
        <taxon>Eukaryota</taxon>
        <taxon>Fungi</taxon>
        <taxon>Dikarya</taxon>
        <taxon>Ascomycota</taxon>
        <taxon>Pezizomycotina</taxon>
        <taxon>Leotiomycetes</taxon>
        <taxon>Helotiales</taxon>
        <taxon>Lachnaceae</taxon>
        <taxon>Lachnellula</taxon>
    </lineage>
</organism>
<dbReference type="PANTHER" id="PTHR20958:SF6">
    <property type="entry name" value="GLYCINE N-ACYLTRANSFERASE-LIKE PROTEIN"/>
    <property type="match status" value="1"/>
</dbReference>
<protein>
    <recommendedName>
        <fullName evidence="3">FR47-like domain-containing protein</fullName>
    </recommendedName>
</protein>
<accession>A0A8T9BJY2</accession>
<dbReference type="AlphaFoldDB" id="A0A8T9BJY2"/>
<keyword evidence="2" id="KW-1185">Reference proteome</keyword>